<dbReference type="Pfam" id="PF02984">
    <property type="entry name" value="Cyclin_C"/>
    <property type="match status" value="1"/>
</dbReference>
<dbReference type="InterPro" id="IPR036915">
    <property type="entry name" value="Cyclin-like_sf"/>
</dbReference>
<keyword evidence="1" id="KW-0195">Cyclin</keyword>
<evidence type="ECO:0000313" key="4">
    <source>
        <dbReference type="EMBL" id="KAL3789288.1"/>
    </source>
</evidence>
<feature type="region of interest" description="Disordered" evidence="2">
    <location>
        <begin position="279"/>
        <end position="345"/>
    </location>
</feature>
<dbReference type="EMBL" id="JABMIG020000143">
    <property type="protein sequence ID" value="KAL3789288.1"/>
    <property type="molecule type" value="Genomic_DNA"/>
</dbReference>
<dbReference type="InterPro" id="IPR006671">
    <property type="entry name" value="Cyclin_N"/>
</dbReference>
<dbReference type="FunFam" id="1.10.472.10:FF:000485">
    <property type="entry name" value="Lipoate protein ligase"/>
    <property type="match status" value="1"/>
</dbReference>
<accession>A0ABD3PNE4</accession>
<dbReference type="SUPFAM" id="SSF47954">
    <property type="entry name" value="Cyclin-like"/>
    <property type="match status" value="2"/>
</dbReference>
<dbReference type="PANTHER" id="PTHR10177">
    <property type="entry name" value="CYCLINS"/>
    <property type="match status" value="1"/>
</dbReference>
<name>A0ABD3PNE4_9STRA</name>
<feature type="region of interest" description="Disordered" evidence="2">
    <location>
        <begin position="382"/>
        <end position="417"/>
    </location>
</feature>
<feature type="compositionally biased region" description="Low complexity" evidence="2">
    <location>
        <begin position="286"/>
        <end position="310"/>
    </location>
</feature>
<reference evidence="4 5" key="1">
    <citation type="journal article" date="2020" name="G3 (Bethesda)">
        <title>Improved Reference Genome for Cyclotella cryptica CCMP332, a Model for Cell Wall Morphogenesis, Salinity Adaptation, and Lipid Production in Diatoms (Bacillariophyta).</title>
        <authorList>
            <person name="Roberts W.R."/>
            <person name="Downey K.M."/>
            <person name="Ruck E.C."/>
            <person name="Traller J.C."/>
            <person name="Alverson A.J."/>
        </authorList>
    </citation>
    <scope>NUCLEOTIDE SEQUENCE [LARGE SCALE GENOMIC DNA]</scope>
    <source>
        <strain evidence="4 5">CCMP332</strain>
    </source>
</reference>
<dbReference type="Proteomes" id="UP001516023">
    <property type="component" value="Unassembled WGS sequence"/>
</dbReference>
<dbReference type="InterPro" id="IPR039361">
    <property type="entry name" value="Cyclin"/>
</dbReference>
<evidence type="ECO:0000259" key="3">
    <source>
        <dbReference type="SMART" id="SM01332"/>
    </source>
</evidence>
<evidence type="ECO:0000256" key="1">
    <source>
        <dbReference type="ARBA" id="ARBA00023127"/>
    </source>
</evidence>
<dbReference type="CDD" id="cd20537">
    <property type="entry name" value="CYCLIN_CCNO-like_rpt2"/>
    <property type="match status" value="1"/>
</dbReference>
<organism evidence="4 5">
    <name type="scientific">Cyclotella cryptica</name>
    <dbReference type="NCBI Taxonomy" id="29204"/>
    <lineage>
        <taxon>Eukaryota</taxon>
        <taxon>Sar</taxon>
        <taxon>Stramenopiles</taxon>
        <taxon>Ochrophyta</taxon>
        <taxon>Bacillariophyta</taxon>
        <taxon>Coscinodiscophyceae</taxon>
        <taxon>Thalassiosirophycidae</taxon>
        <taxon>Stephanodiscales</taxon>
        <taxon>Stephanodiscaceae</taxon>
        <taxon>Cyclotella</taxon>
    </lineage>
</organism>
<feature type="domain" description="Cyclin C-terminal" evidence="3">
    <location>
        <begin position="172"/>
        <end position="303"/>
    </location>
</feature>
<keyword evidence="5" id="KW-1185">Reference proteome</keyword>
<dbReference type="Gene3D" id="1.10.472.10">
    <property type="entry name" value="Cyclin-like"/>
    <property type="match status" value="2"/>
</dbReference>
<sequence>MSNAYYSQYHEGRIGGDIIGNLTRGCVIDRLATMREQERTTYRYRHYESPPFPQPSGPAVDDSVPPLNSSWREKICHWSFNVIDHFDLSREVVAVSMSLFDRFLATRGNRCNGSTALLASLTTLHIAIKVHEVRKIKISTLANLSRGQFGPRHIEEMEWMVLNTLQWKIHPPTSMSFLSHLLLLLPPQVSDACKEEIYAMSRYITELSVCDSTFVEIEPSAVAFAAILNSLEDRRFRKMISTNLRDQFLRAIWTHVGLRPDDAHVLVARPKLKRLLASSVGQEMPQEGQTSQAQQQAQQHHPQQLHAGGANQSVASRQDSKADDSSLSSRNTRHSRSSSYDSLNRRRVFPIPTNVPSHAMASSPVNRSVRMMVMAPSPSRANSMVLSSSSPCSLSSRSGRSVFSRSTRMSPMALLGA</sequence>
<dbReference type="InterPro" id="IPR004367">
    <property type="entry name" value="Cyclin_C-dom"/>
</dbReference>
<dbReference type="Pfam" id="PF00134">
    <property type="entry name" value="Cyclin_N"/>
    <property type="match status" value="1"/>
</dbReference>
<evidence type="ECO:0000256" key="2">
    <source>
        <dbReference type="SAM" id="MobiDB-lite"/>
    </source>
</evidence>
<dbReference type="AlphaFoldDB" id="A0ABD3PNE4"/>
<gene>
    <name evidence="4" type="ORF">HJC23_000354</name>
</gene>
<feature type="compositionally biased region" description="Low complexity" evidence="2">
    <location>
        <begin position="387"/>
        <end position="408"/>
    </location>
</feature>
<evidence type="ECO:0000313" key="5">
    <source>
        <dbReference type="Proteomes" id="UP001516023"/>
    </source>
</evidence>
<dbReference type="FunFam" id="1.10.472.10:FF:000093">
    <property type="entry name" value="Predicted protein"/>
    <property type="match status" value="1"/>
</dbReference>
<protein>
    <recommendedName>
        <fullName evidence="3">Cyclin C-terminal domain-containing protein</fullName>
    </recommendedName>
</protein>
<proteinExistence type="predicted"/>
<dbReference type="SMART" id="SM01332">
    <property type="entry name" value="Cyclin_C"/>
    <property type="match status" value="1"/>
</dbReference>
<comment type="caution">
    <text evidence="4">The sequence shown here is derived from an EMBL/GenBank/DDBJ whole genome shotgun (WGS) entry which is preliminary data.</text>
</comment>